<dbReference type="PANTHER" id="PTHR28573">
    <property type="entry name" value="SPINDLE AND KINETOCHORE-ASSOCIATED PROTEIN 1"/>
    <property type="match status" value="1"/>
</dbReference>
<dbReference type="Proteomes" id="UP001497644">
    <property type="component" value="Chromosome 5"/>
</dbReference>
<protein>
    <recommendedName>
        <fullName evidence="2">SKA complex subunit 1</fullName>
    </recommendedName>
    <alternativeName>
        <fullName evidence="3">Spindle and kinetochore-associated protein 1</fullName>
    </alternativeName>
</protein>
<dbReference type="Pfam" id="PF07160">
    <property type="entry name" value="SKA1"/>
    <property type="match status" value="1"/>
</dbReference>
<dbReference type="AlphaFoldDB" id="A0AAV2NXJ9"/>
<evidence type="ECO:0000256" key="2">
    <source>
        <dbReference type="ARBA" id="ARBA00047182"/>
    </source>
</evidence>
<evidence type="ECO:0000256" key="1">
    <source>
        <dbReference type="ARBA" id="ARBA00006836"/>
    </source>
</evidence>
<dbReference type="GO" id="GO:0007059">
    <property type="term" value="P:chromosome segregation"/>
    <property type="evidence" value="ECO:0007669"/>
    <property type="project" value="InterPro"/>
</dbReference>
<evidence type="ECO:0000256" key="3">
    <source>
        <dbReference type="ARBA" id="ARBA00047202"/>
    </source>
</evidence>
<dbReference type="GO" id="GO:0008017">
    <property type="term" value="F:microtubule binding"/>
    <property type="evidence" value="ECO:0007669"/>
    <property type="project" value="InterPro"/>
</dbReference>
<name>A0AAV2NXJ9_9HYME</name>
<dbReference type="InterPro" id="IPR009829">
    <property type="entry name" value="SKA1"/>
</dbReference>
<reference evidence="4" key="1">
    <citation type="submission" date="2024-04" db="EMBL/GenBank/DDBJ databases">
        <authorList>
            <consortium name="Molecular Ecology Group"/>
        </authorList>
    </citation>
    <scope>NUCLEOTIDE SEQUENCE</scope>
</reference>
<dbReference type="GO" id="GO:0072686">
    <property type="term" value="C:mitotic spindle"/>
    <property type="evidence" value="ECO:0007669"/>
    <property type="project" value="TreeGrafter"/>
</dbReference>
<evidence type="ECO:0000313" key="4">
    <source>
        <dbReference type="EMBL" id="CAL1684539.1"/>
    </source>
</evidence>
<dbReference type="PANTHER" id="PTHR28573:SF1">
    <property type="entry name" value="SPINDLE AND KINETOCHORE-ASSOCIATED PROTEIN 1"/>
    <property type="match status" value="1"/>
</dbReference>
<dbReference type="GO" id="GO:0000278">
    <property type="term" value="P:mitotic cell cycle"/>
    <property type="evidence" value="ECO:0007669"/>
    <property type="project" value="TreeGrafter"/>
</dbReference>
<keyword evidence="5" id="KW-1185">Reference proteome</keyword>
<dbReference type="GO" id="GO:0005876">
    <property type="term" value="C:spindle microtubule"/>
    <property type="evidence" value="ECO:0007669"/>
    <property type="project" value="TreeGrafter"/>
</dbReference>
<sequence>MDKHDNKINLEEIVDRQYERLNELNMTTILTKSKHNIKDELQGMRNKVMQVSCGIENMRKILERMKEQNAYSRELLSLLETLNKRISHQKENVPPELIQGYQNADKQGCIQTQISPAIPKSIINSTHKLIGQKISDNMYNNDIIEETMKDCKRALFNEPEVCPTIPFISAEEFNKVPKYIIGRQTSETINSLISDINNTLITKYTILSLGKAAAQKRGEVNLYLQYKKQEFDIKEEKGYLYFFTAEDYYRQTKKKIDKTKLNLITALRHCKRLRECRTKNELRYVIINCRIN</sequence>
<dbReference type="GO" id="GO:0051301">
    <property type="term" value="P:cell division"/>
    <property type="evidence" value="ECO:0007669"/>
    <property type="project" value="InterPro"/>
</dbReference>
<dbReference type="GO" id="GO:0000940">
    <property type="term" value="C:outer kinetochore"/>
    <property type="evidence" value="ECO:0007669"/>
    <property type="project" value="TreeGrafter"/>
</dbReference>
<dbReference type="GO" id="GO:0031110">
    <property type="term" value="P:regulation of microtubule polymerization or depolymerization"/>
    <property type="evidence" value="ECO:0007669"/>
    <property type="project" value="TreeGrafter"/>
</dbReference>
<organism evidence="4 5">
    <name type="scientific">Lasius platythorax</name>
    <dbReference type="NCBI Taxonomy" id="488582"/>
    <lineage>
        <taxon>Eukaryota</taxon>
        <taxon>Metazoa</taxon>
        <taxon>Ecdysozoa</taxon>
        <taxon>Arthropoda</taxon>
        <taxon>Hexapoda</taxon>
        <taxon>Insecta</taxon>
        <taxon>Pterygota</taxon>
        <taxon>Neoptera</taxon>
        <taxon>Endopterygota</taxon>
        <taxon>Hymenoptera</taxon>
        <taxon>Apocrita</taxon>
        <taxon>Aculeata</taxon>
        <taxon>Formicoidea</taxon>
        <taxon>Formicidae</taxon>
        <taxon>Formicinae</taxon>
        <taxon>Lasius</taxon>
        <taxon>Lasius</taxon>
    </lineage>
</organism>
<accession>A0AAV2NXJ9</accession>
<evidence type="ECO:0000313" key="5">
    <source>
        <dbReference type="Proteomes" id="UP001497644"/>
    </source>
</evidence>
<dbReference type="EMBL" id="OZ034828">
    <property type="protein sequence ID" value="CAL1684539.1"/>
    <property type="molecule type" value="Genomic_DNA"/>
</dbReference>
<dbReference type="Gene3D" id="1.10.10.1890">
    <property type="entry name" value="Ska1 microtubule binding domain-like"/>
    <property type="match status" value="1"/>
</dbReference>
<comment type="similarity">
    <text evidence="1">Belongs to the SKA1 family.</text>
</comment>
<dbReference type="InterPro" id="IPR042031">
    <property type="entry name" value="SKA1_MBD_sf"/>
</dbReference>
<gene>
    <name evidence="4" type="ORF">LPLAT_LOCUS10140</name>
</gene>
<proteinExistence type="inferred from homology"/>